<dbReference type="AlphaFoldDB" id="A0AAD9VX57"/>
<dbReference type="PANTHER" id="PTHR13024:SF0">
    <property type="entry name" value="MICROSOMAL TRIACYLGLYCEROL TRANSFER PROTEIN"/>
    <property type="match status" value="1"/>
</dbReference>
<dbReference type="PANTHER" id="PTHR13024">
    <property type="entry name" value="MICROSOMAL TRIGLYCERIDE TRANSFER PROTEIN, LARGE SUBUNIT"/>
    <property type="match status" value="1"/>
</dbReference>
<dbReference type="GO" id="GO:0005548">
    <property type="term" value="F:phospholipid transporter activity"/>
    <property type="evidence" value="ECO:0007669"/>
    <property type="project" value="InterPro"/>
</dbReference>
<evidence type="ECO:0000313" key="8">
    <source>
        <dbReference type="EMBL" id="KAK2589067.1"/>
    </source>
</evidence>
<dbReference type="SUPFAM" id="SSF56968">
    <property type="entry name" value="Lipovitellin-phosvitin complex, beta-sheet shell regions"/>
    <property type="match status" value="1"/>
</dbReference>
<protein>
    <recommendedName>
        <fullName evidence="7">Vitellogenin domain-containing protein</fullName>
    </recommendedName>
</protein>
<dbReference type="InterPro" id="IPR001747">
    <property type="entry name" value="Vitellogenin_N"/>
</dbReference>
<dbReference type="GO" id="GO:0005794">
    <property type="term" value="C:Golgi apparatus"/>
    <property type="evidence" value="ECO:0007669"/>
    <property type="project" value="TreeGrafter"/>
</dbReference>
<reference evidence="8" key="2">
    <citation type="journal article" date="2023" name="Commun. Biol.">
        <title>Intrasexual cuticular hydrocarbon dimorphism in a wasp sheds light on hydrocarbon biosynthesis genes in Hymenoptera.</title>
        <authorList>
            <person name="Moris V.C."/>
            <person name="Podsiadlowski L."/>
            <person name="Martin S."/>
            <person name="Oeyen J.P."/>
            <person name="Donath A."/>
            <person name="Petersen M."/>
            <person name="Wilbrandt J."/>
            <person name="Misof B."/>
            <person name="Liedtke D."/>
            <person name="Thamm M."/>
            <person name="Scheiner R."/>
            <person name="Schmitt T."/>
            <person name="Niehuis O."/>
        </authorList>
    </citation>
    <scope>NUCLEOTIDE SEQUENCE</scope>
    <source>
        <strain evidence="8">GBR_01_08_01A</strain>
    </source>
</reference>
<dbReference type="InterPro" id="IPR039988">
    <property type="entry name" value="MTTP"/>
</dbReference>
<dbReference type="SUPFAM" id="SSF48431">
    <property type="entry name" value="Lipovitellin-phosvitin complex, superhelical domain"/>
    <property type="match status" value="1"/>
</dbReference>
<dbReference type="SMART" id="SM00638">
    <property type="entry name" value="LPD_N"/>
    <property type="match status" value="1"/>
</dbReference>
<dbReference type="GO" id="GO:0016323">
    <property type="term" value="C:basolateral plasma membrane"/>
    <property type="evidence" value="ECO:0007669"/>
    <property type="project" value="TreeGrafter"/>
</dbReference>
<comment type="caution">
    <text evidence="5">Lacks conserved residue(s) required for the propagation of feature annotation.</text>
</comment>
<dbReference type="PROSITE" id="PS51211">
    <property type="entry name" value="VITELLOGENIN"/>
    <property type="match status" value="1"/>
</dbReference>
<feature type="chain" id="PRO_5041959674" description="Vitellogenin domain-containing protein" evidence="6">
    <location>
        <begin position="25"/>
        <end position="895"/>
    </location>
</feature>
<organism evidence="8 9">
    <name type="scientific">Odynerus spinipes</name>
    <dbReference type="NCBI Taxonomy" id="1348599"/>
    <lineage>
        <taxon>Eukaryota</taxon>
        <taxon>Metazoa</taxon>
        <taxon>Ecdysozoa</taxon>
        <taxon>Arthropoda</taxon>
        <taxon>Hexapoda</taxon>
        <taxon>Insecta</taxon>
        <taxon>Pterygota</taxon>
        <taxon>Neoptera</taxon>
        <taxon>Endopterygota</taxon>
        <taxon>Hymenoptera</taxon>
        <taxon>Apocrita</taxon>
        <taxon>Aculeata</taxon>
        <taxon>Vespoidea</taxon>
        <taxon>Vespidae</taxon>
        <taxon>Eumeninae</taxon>
        <taxon>Odynerus</taxon>
    </lineage>
</organism>
<dbReference type="Gene3D" id="1.25.10.20">
    <property type="entry name" value="Vitellinogen, superhelical"/>
    <property type="match status" value="1"/>
</dbReference>
<evidence type="ECO:0000256" key="2">
    <source>
        <dbReference type="ARBA" id="ARBA00022448"/>
    </source>
</evidence>
<dbReference type="GO" id="GO:0008289">
    <property type="term" value="F:lipid binding"/>
    <property type="evidence" value="ECO:0007669"/>
    <property type="project" value="InterPro"/>
</dbReference>
<keyword evidence="4" id="KW-0256">Endoplasmic reticulum</keyword>
<evidence type="ECO:0000313" key="9">
    <source>
        <dbReference type="Proteomes" id="UP001258017"/>
    </source>
</evidence>
<dbReference type="EMBL" id="JAIFRP010000002">
    <property type="protein sequence ID" value="KAK2589067.1"/>
    <property type="molecule type" value="Genomic_DNA"/>
</dbReference>
<name>A0AAD9VX57_9HYME</name>
<gene>
    <name evidence="8" type="ORF">KPH14_001902</name>
</gene>
<dbReference type="InterPro" id="IPR045811">
    <property type="entry name" value="MTP_lip-bd"/>
</dbReference>
<evidence type="ECO:0000259" key="7">
    <source>
        <dbReference type="PROSITE" id="PS51211"/>
    </source>
</evidence>
<comment type="caution">
    <text evidence="8">The sequence shown here is derived from an EMBL/GenBank/DDBJ whole genome shotgun (WGS) entry which is preliminary data.</text>
</comment>
<keyword evidence="3 6" id="KW-0732">Signal</keyword>
<dbReference type="Pfam" id="PF01347">
    <property type="entry name" value="Vitellogenin_N"/>
    <property type="match status" value="1"/>
</dbReference>
<comment type="subcellular location">
    <subcellularLocation>
        <location evidence="1">Endoplasmic reticulum</location>
    </subcellularLocation>
</comment>
<dbReference type="GO" id="GO:0042157">
    <property type="term" value="P:lipoprotein metabolic process"/>
    <property type="evidence" value="ECO:0007669"/>
    <property type="project" value="TreeGrafter"/>
</dbReference>
<evidence type="ECO:0000256" key="1">
    <source>
        <dbReference type="ARBA" id="ARBA00004240"/>
    </source>
</evidence>
<dbReference type="GO" id="GO:0005783">
    <property type="term" value="C:endoplasmic reticulum"/>
    <property type="evidence" value="ECO:0007669"/>
    <property type="project" value="UniProtKB-SubCell"/>
</dbReference>
<keyword evidence="9" id="KW-1185">Reference proteome</keyword>
<evidence type="ECO:0000256" key="3">
    <source>
        <dbReference type="ARBA" id="ARBA00022729"/>
    </source>
</evidence>
<evidence type="ECO:0000256" key="4">
    <source>
        <dbReference type="ARBA" id="ARBA00022824"/>
    </source>
</evidence>
<accession>A0AAD9VX57</accession>
<dbReference type="InterPro" id="IPR015816">
    <property type="entry name" value="Vitellinogen_b-sht_N"/>
</dbReference>
<dbReference type="InterPro" id="IPR015819">
    <property type="entry name" value="Lipid_transp_b-sht_shell"/>
</dbReference>
<keyword evidence="2" id="KW-0813">Transport</keyword>
<feature type="domain" description="Vitellogenin" evidence="7">
    <location>
        <begin position="40"/>
        <end position="656"/>
    </location>
</feature>
<sequence>MVGVRGPPVTTLTIYLVYLPALFGSYCQMAPAVAGATKGWDVGNGLKYELTTTVLFREAGPSKSPGDVGFQLTAELDVSAVWRDPNDPESLLLNIELLSPKLWIKSRKAPEPEGFVEHSSRVADVAEKPAIVLWKNGEIRALYLDTSETVSSKNFKRGLASIFQYRTLDGEVRERDASGLCTASYVSTKPKVIEKHKTNCKLSTLPSKKEHRSPIFGVNLASSRNVTYVLSTFLLPTIVNEVEYHELSLVTRPEVGTAVTSKRSLVQSGKDFSVPRVEADSVKHAVARLQPGYREANIELEIEPLVCPESGCPTLEETVENNREALDNAALGTAKSASAFLKTLPLVKQTSTEQLVKLLKSPRYRQLKSQLLDVLGSTSTLEAHQAVMKILRQDEMGDDTERYLWALSMSPNPDAVIAKDILQRSEETMQNDKVSETFALTAAAIAHHYGTSAVVEKARVSLELGLDSCTGEECKIKFLRALRNLKSKEAIPTLLKYTEDSSRAISVVAWRALAALPREHITSAVKNVARKTFYQVGASKRDSSARTLALDIILESGPSENELRELVEFLASTDPAYEIRKYLSQRFEQLSEKNETFAQNLKRCFREARQRINNYHVLAQKGMSTAFSRSFLESAGSNGSLVTIQEINAGLMKRGIVNVILETGDFEETMFSLGLFARGLSSFVSSNADEETEPDEESATAGMEIDLLGVGIRPFVFFSGQGELMGHVWSGTASERTPAFQAITALHNYNEFIPLASGFVTELDVQGAMSFDLAGQIQLSLWSRNAHSLVDMGAGIVIQGGSKVRSDFVQSMAEFSLTMEPKLELTTDVDFSGQVSLCMRLSQPDTLIRHQVYKIERIPGSRHKLRKTRRIRLYSPGRSYLLNKKNNEMCSKVYS</sequence>
<dbReference type="InterPro" id="IPR011030">
    <property type="entry name" value="Lipovitellin_superhlx_dom"/>
</dbReference>
<evidence type="ECO:0000256" key="6">
    <source>
        <dbReference type="SAM" id="SignalP"/>
    </source>
</evidence>
<reference evidence="8" key="1">
    <citation type="submission" date="2021-08" db="EMBL/GenBank/DDBJ databases">
        <authorList>
            <person name="Misof B."/>
            <person name="Oliver O."/>
            <person name="Podsiadlowski L."/>
            <person name="Donath A."/>
            <person name="Peters R."/>
            <person name="Mayer C."/>
            <person name="Rust J."/>
            <person name="Gunkel S."/>
            <person name="Lesny P."/>
            <person name="Martin S."/>
            <person name="Oeyen J.P."/>
            <person name="Petersen M."/>
            <person name="Panagiotis P."/>
            <person name="Wilbrandt J."/>
            <person name="Tanja T."/>
        </authorList>
    </citation>
    <scope>NUCLEOTIDE SEQUENCE</scope>
    <source>
        <strain evidence="8">GBR_01_08_01A</strain>
        <tissue evidence="8">Thorax + abdomen</tissue>
    </source>
</reference>
<dbReference type="Gene3D" id="2.30.230.10">
    <property type="entry name" value="Lipovitellin, beta-sheet shell regions, chain A"/>
    <property type="match status" value="1"/>
</dbReference>
<evidence type="ECO:0000256" key="5">
    <source>
        <dbReference type="PROSITE-ProRule" id="PRU00557"/>
    </source>
</evidence>
<feature type="signal peptide" evidence="6">
    <location>
        <begin position="1"/>
        <end position="24"/>
    </location>
</feature>
<proteinExistence type="predicted"/>
<dbReference type="Proteomes" id="UP001258017">
    <property type="component" value="Unassembled WGS sequence"/>
</dbReference>
<dbReference type="Pfam" id="PF19444">
    <property type="entry name" value="MTP_lip_bd"/>
    <property type="match status" value="1"/>
</dbReference>